<accession>A0A560HK02</accession>
<evidence type="ECO:0000313" key="2">
    <source>
        <dbReference type="Proteomes" id="UP000318050"/>
    </source>
</evidence>
<reference evidence="1 2" key="1">
    <citation type="submission" date="2019-06" db="EMBL/GenBank/DDBJ databases">
        <title>Genomic Encyclopedia of Type Strains, Phase IV (KMG-V): Genome sequencing to study the core and pangenomes of soil and plant-associated prokaryotes.</title>
        <authorList>
            <person name="Whitman W."/>
        </authorList>
    </citation>
    <scope>NUCLEOTIDE SEQUENCE [LARGE SCALE GENOMIC DNA]</scope>
    <source>
        <strain evidence="1 2">BR 11140</strain>
    </source>
</reference>
<organism evidence="1 2">
    <name type="scientific">Nitrospirillum amazonense</name>
    <dbReference type="NCBI Taxonomy" id="28077"/>
    <lineage>
        <taxon>Bacteria</taxon>
        <taxon>Pseudomonadati</taxon>
        <taxon>Pseudomonadota</taxon>
        <taxon>Alphaproteobacteria</taxon>
        <taxon>Rhodospirillales</taxon>
        <taxon>Azospirillaceae</taxon>
        <taxon>Nitrospirillum</taxon>
    </lineage>
</organism>
<dbReference type="OrthoDB" id="163010at2"/>
<sequence length="94" mass="10688">MFVSKAEYRVNAEFAQRNLENIKAFLPLALERLRPGSSYSVSVSKDGRSFLHLFIHQAEPDTEILGEIPAFLHFLKEVMEGCEIPPSMTTFTEI</sequence>
<dbReference type="Proteomes" id="UP000318050">
    <property type="component" value="Unassembled WGS sequence"/>
</dbReference>
<proteinExistence type="predicted"/>
<protein>
    <submittedName>
        <fullName evidence="1">Uncharacterized protein</fullName>
    </submittedName>
</protein>
<name>A0A560HK02_9PROT</name>
<gene>
    <name evidence="1" type="ORF">FBZ92_14328</name>
</gene>
<evidence type="ECO:0000313" key="1">
    <source>
        <dbReference type="EMBL" id="TWB46833.1"/>
    </source>
</evidence>
<dbReference type="AlphaFoldDB" id="A0A560HK02"/>
<dbReference type="EMBL" id="VITT01000043">
    <property type="protein sequence ID" value="TWB46833.1"/>
    <property type="molecule type" value="Genomic_DNA"/>
</dbReference>
<comment type="caution">
    <text evidence="1">The sequence shown here is derived from an EMBL/GenBank/DDBJ whole genome shotgun (WGS) entry which is preliminary data.</text>
</comment>